<keyword evidence="5 7" id="KW-0460">Magnesium</keyword>
<dbReference type="GO" id="GO:0008973">
    <property type="term" value="F:phosphopentomutase activity"/>
    <property type="evidence" value="ECO:0007669"/>
    <property type="project" value="TreeGrafter"/>
</dbReference>
<keyword evidence="3" id="KW-0597">Phosphoprotein</keyword>
<organism evidence="12 13">
    <name type="scientific">candidate division WOR-1 bacterium RIFOXYC12_FULL_54_18</name>
    <dbReference type="NCBI Taxonomy" id="1802584"/>
    <lineage>
        <taxon>Bacteria</taxon>
        <taxon>Bacillati</taxon>
        <taxon>Saganbacteria</taxon>
    </lineage>
</organism>
<dbReference type="Gene3D" id="3.30.310.50">
    <property type="entry name" value="Alpha-D-phosphohexomutase, C-terminal domain"/>
    <property type="match status" value="1"/>
</dbReference>
<name>A0A1F4T853_UNCSA</name>
<comment type="cofactor">
    <cofactor evidence="1">
        <name>Mg(2+)</name>
        <dbReference type="ChEBI" id="CHEBI:18420"/>
    </cofactor>
</comment>
<feature type="domain" description="Alpha-D-phosphohexomutase C-terminal" evidence="8">
    <location>
        <begin position="405"/>
        <end position="451"/>
    </location>
</feature>
<dbReference type="PROSITE" id="PS00710">
    <property type="entry name" value="PGM_PMM"/>
    <property type="match status" value="1"/>
</dbReference>
<dbReference type="Pfam" id="PF00408">
    <property type="entry name" value="PGM_PMM_IV"/>
    <property type="match status" value="1"/>
</dbReference>
<dbReference type="CDD" id="cd05800">
    <property type="entry name" value="PGM_like2"/>
    <property type="match status" value="1"/>
</dbReference>
<dbReference type="AlphaFoldDB" id="A0A1F4T853"/>
<dbReference type="InterPro" id="IPR005845">
    <property type="entry name" value="A-D-PHexomutase_a/b/a-II"/>
</dbReference>
<dbReference type="PANTHER" id="PTHR45745">
    <property type="entry name" value="PHOSPHOMANNOMUTASE 45A"/>
    <property type="match status" value="1"/>
</dbReference>
<dbReference type="SUPFAM" id="SSF53738">
    <property type="entry name" value="Phosphoglucomutase, first 3 domains"/>
    <property type="match status" value="2"/>
</dbReference>
<dbReference type="GO" id="GO:0005975">
    <property type="term" value="P:carbohydrate metabolic process"/>
    <property type="evidence" value="ECO:0007669"/>
    <property type="project" value="InterPro"/>
</dbReference>
<dbReference type="GO" id="GO:0006166">
    <property type="term" value="P:purine ribonucleoside salvage"/>
    <property type="evidence" value="ECO:0007669"/>
    <property type="project" value="TreeGrafter"/>
</dbReference>
<dbReference type="SUPFAM" id="SSF55957">
    <property type="entry name" value="Phosphoglucomutase, C-terminal domain"/>
    <property type="match status" value="1"/>
</dbReference>
<feature type="domain" description="Alpha-D-phosphohexomutase alpha/beta/alpha" evidence="11">
    <location>
        <begin position="261"/>
        <end position="371"/>
    </location>
</feature>
<dbReference type="InterPro" id="IPR016066">
    <property type="entry name" value="A-D-PHexomutase_CS"/>
</dbReference>
<evidence type="ECO:0000256" key="5">
    <source>
        <dbReference type="ARBA" id="ARBA00022842"/>
    </source>
</evidence>
<proteinExistence type="inferred from homology"/>
<evidence type="ECO:0000313" key="13">
    <source>
        <dbReference type="Proteomes" id="UP000178602"/>
    </source>
</evidence>
<evidence type="ECO:0000259" key="9">
    <source>
        <dbReference type="Pfam" id="PF02878"/>
    </source>
</evidence>
<evidence type="ECO:0000256" key="2">
    <source>
        <dbReference type="ARBA" id="ARBA00010231"/>
    </source>
</evidence>
<dbReference type="EMBL" id="MEUG01000001">
    <property type="protein sequence ID" value="OGC28884.1"/>
    <property type="molecule type" value="Genomic_DNA"/>
</dbReference>
<dbReference type="InterPro" id="IPR005841">
    <property type="entry name" value="Alpha-D-phosphohexomutase_SF"/>
</dbReference>
<dbReference type="Pfam" id="PF02880">
    <property type="entry name" value="PGM_PMM_III"/>
    <property type="match status" value="1"/>
</dbReference>
<feature type="domain" description="Alpha-D-phosphohexomutase alpha/beta/alpha" evidence="9">
    <location>
        <begin position="3"/>
        <end position="133"/>
    </location>
</feature>
<accession>A0A1F4T853</accession>
<sequence>MVIKFGTDGWRAKMTDDFTGSNVELVTQALIKHLRSKGEIFGIAIGYDNRANSEVFARVAAEVVSGAGIKAFLTEHSVPSPVLSYAVKNRSLSAGIMITASHNPSDYNGFKIKEPFGGSAFPETTAGVEAVLSDKLEITPSSVNVTVFDPDPEYLAKLNELADIKTINDAALAVVVDPMHGSGAGYFEKLGVNVVEIRGKRDTTFGGINPEPLAVNLGTSISFMKKFGAEQSDRPAVCIVLDGDADRIAALDQTGAYINTHNIFSLLLLHLHQNRKLSGEVVKTFNLSNLIDTMCADYKVPLLVKPIGFKYIAKEMLEHKVLLGGEESGGMGILGFIPERDGILAGLMLLELMAKERKTLAQIVDGLMKKYGYYYYDRKDIHSNRGLAIVNGLKISPPQVFANRKVAKAETLDGLKLTFDNNGWILFRASGTEPLLRIYAEGRSQSEVDELLSTGVKLAA</sequence>
<evidence type="ECO:0000259" key="10">
    <source>
        <dbReference type="Pfam" id="PF02879"/>
    </source>
</evidence>
<comment type="caution">
    <text evidence="12">The sequence shown here is derived from an EMBL/GenBank/DDBJ whole genome shotgun (WGS) entry which is preliminary data.</text>
</comment>
<gene>
    <name evidence="12" type="ORF">A3K49_01690</name>
</gene>
<keyword evidence="6" id="KW-0413">Isomerase</keyword>
<dbReference type="InterPro" id="IPR016055">
    <property type="entry name" value="A-D-PHexomutase_a/b/a-I/II/III"/>
</dbReference>
<evidence type="ECO:0000313" key="12">
    <source>
        <dbReference type="EMBL" id="OGC28884.1"/>
    </source>
</evidence>
<dbReference type="PRINTS" id="PR00509">
    <property type="entry name" value="PGMPMM"/>
</dbReference>
<keyword evidence="4 7" id="KW-0479">Metal-binding</keyword>
<evidence type="ECO:0000256" key="4">
    <source>
        <dbReference type="ARBA" id="ARBA00022723"/>
    </source>
</evidence>
<evidence type="ECO:0000259" key="8">
    <source>
        <dbReference type="Pfam" id="PF00408"/>
    </source>
</evidence>
<dbReference type="Proteomes" id="UP000178602">
    <property type="component" value="Unassembled WGS sequence"/>
</dbReference>
<dbReference type="InterPro" id="IPR005844">
    <property type="entry name" value="A-D-PHexomutase_a/b/a-I"/>
</dbReference>
<protein>
    <recommendedName>
        <fullName evidence="14">Phosphoglucosamine mutase</fullName>
    </recommendedName>
</protein>
<evidence type="ECO:0000256" key="7">
    <source>
        <dbReference type="RuleBase" id="RU004326"/>
    </source>
</evidence>
<feature type="domain" description="Alpha-D-phosphohexomutase alpha/beta/alpha" evidence="10">
    <location>
        <begin position="153"/>
        <end position="255"/>
    </location>
</feature>
<evidence type="ECO:0000256" key="3">
    <source>
        <dbReference type="ARBA" id="ARBA00022553"/>
    </source>
</evidence>
<dbReference type="Gene3D" id="3.40.120.10">
    <property type="entry name" value="Alpha-D-Glucose-1,6-Bisphosphate, subunit A, domain 3"/>
    <property type="match status" value="3"/>
</dbReference>
<reference evidence="12 13" key="1">
    <citation type="journal article" date="2016" name="Nat. Commun.">
        <title>Thousands of microbial genomes shed light on interconnected biogeochemical processes in an aquifer system.</title>
        <authorList>
            <person name="Anantharaman K."/>
            <person name="Brown C.T."/>
            <person name="Hug L.A."/>
            <person name="Sharon I."/>
            <person name="Castelle C.J."/>
            <person name="Probst A.J."/>
            <person name="Thomas B.C."/>
            <person name="Singh A."/>
            <person name="Wilkins M.J."/>
            <person name="Karaoz U."/>
            <person name="Brodie E.L."/>
            <person name="Williams K.H."/>
            <person name="Hubbard S.S."/>
            <person name="Banfield J.F."/>
        </authorList>
    </citation>
    <scope>NUCLEOTIDE SEQUENCE [LARGE SCALE GENOMIC DNA]</scope>
</reference>
<dbReference type="Pfam" id="PF02879">
    <property type="entry name" value="PGM_PMM_II"/>
    <property type="match status" value="1"/>
</dbReference>
<dbReference type="InterPro" id="IPR005846">
    <property type="entry name" value="A-D-PHexomutase_a/b/a-III"/>
</dbReference>
<evidence type="ECO:0008006" key="14">
    <source>
        <dbReference type="Google" id="ProtNLM"/>
    </source>
</evidence>
<evidence type="ECO:0000256" key="1">
    <source>
        <dbReference type="ARBA" id="ARBA00001946"/>
    </source>
</evidence>
<evidence type="ECO:0000259" key="11">
    <source>
        <dbReference type="Pfam" id="PF02880"/>
    </source>
</evidence>
<evidence type="ECO:0000256" key="6">
    <source>
        <dbReference type="ARBA" id="ARBA00023235"/>
    </source>
</evidence>
<dbReference type="GO" id="GO:0000287">
    <property type="term" value="F:magnesium ion binding"/>
    <property type="evidence" value="ECO:0007669"/>
    <property type="project" value="InterPro"/>
</dbReference>
<comment type="similarity">
    <text evidence="2 7">Belongs to the phosphohexose mutase family.</text>
</comment>
<dbReference type="PANTHER" id="PTHR45745:SF1">
    <property type="entry name" value="PHOSPHOGLUCOMUTASE 2B-RELATED"/>
    <property type="match status" value="1"/>
</dbReference>
<dbReference type="InterPro" id="IPR005843">
    <property type="entry name" value="A-D-PHexomutase_C"/>
</dbReference>
<dbReference type="InterPro" id="IPR036900">
    <property type="entry name" value="A-D-PHexomutase_C_sf"/>
</dbReference>
<dbReference type="Pfam" id="PF02878">
    <property type="entry name" value="PGM_PMM_I"/>
    <property type="match status" value="1"/>
</dbReference>